<keyword evidence="2" id="KW-0813">Transport</keyword>
<comment type="similarity">
    <text evidence="1">Belongs to the complex I 30 kDa subunit family.</text>
</comment>
<dbReference type="HAMAP" id="MF_01357">
    <property type="entry name" value="NDH1_NuoC"/>
    <property type="match status" value="1"/>
</dbReference>
<dbReference type="GO" id="GO:0008137">
    <property type="term" value="F:NADH dehydrogenase (ubiquinone) activity"/>
    <property type="evidence" value="ECO:0007669"/>
    <property type="project" value="InterPro"/>
</dbReference>
<keyword evidence="4" id="KW-0560">Oxidoreductase</keyword>
<dbReference type="NCBIfam" id="TIGR01961">
    <property type="entry name" value="NuoC_fam"/>
    <property type="match status" value="1"/>
</dbReference>
<proteinExistence type="inferred from homology"/>
<accession>T1C7A5</accession>
<dbReference type="Pfam" id="PF00329">
    <property type="entry name" value="Complex1_30kDa"/>
    <property type="match status" value="1"/>
</dbReference>
<dbReference type="InterPro" id="IPR001268">
    <property type="entry name" value="NADH_UbQ_OxRdtase_30kDa_su"/>
</dbReference>
<protein>
    <submittedName>
        <fullName evidence="4">NADH dehydrogenase, subunit C</fullName>
        <ecNumber evidence="4">1.6.-.-</ecNumber>
    </submittedName>
</protein>
<organism evidence="4">
    <name type="scientific">mine drainage metagenome</name>
    <dbReference type="NCBI Taxonomy" id="410659"/>
    <lineage>
        <taxon>unclassified sequences</taxon>
        <taxon>metagenomes</taxon>
        <taxon>ecological metagenomes</taxon>
    </lineage>
</organism>
<gene>
    <name evidence="4" type="ORF">B1A_09802</name>
</gene>
<evidence type="ECO:0000256" key="2">
    <source>
        <dbReference type="ARBA" id="ARBA00022448"/>
    </source>
</evidence>
<reference evidence="4" key="2">
    <citation type="journal article" date="2014" name="ISME J.">
        <title>Microbial stratification in low pH oxic and suboxic macroscopic growths along an acid mine drainage.</title>
        <authorList>
            <person name="Mendez-Garcia C."/>
            <person name="Mesa V."/>
            <person name="Sprenger R.R."/>
            <person name="Richter M."/>
            <person name="Diez M.S."/>
            <person name="Solano J."/>
            <person name="Bargiela R."/>
            <person name="Golyshina O.V."/>
            <person name="Manteca A."/>
            <person name="Ramos J.L."/>
            <person name="Gallego J.R."/>
            <person name="Llorente I."/>
            <person name="Martins Dos Santos V.A."/>
            <person name="Jensen O.N."/>
            <person name="Pelaez A.I."/>
            <person name="Sanchez J."/>
            <person name="Ferrer M."/>
        </authorList>
    </citation>
    <scope>NUCLEOTIDE SEQUENCE</scope>
</reference>
<dbReference type="InterPro" id="IPR020396">
    <property type="entry name" value="NADH_UbQ_OxRdtase_CS"/>
</dbReference>
<evidence type="ECO:0000259" key="3">
    <source>
        <dbReference type="Pfam" id="PF00329"/>
    </source>
</evidence>
<feature type="domain" description="NADH:ubiquinone oxidoreductase 30kDa subunit" evidence="3">
    <location>
        <begin position="42"/>
        <end position="192"/>
    </location>
</feature>
<dbReference type="EC" id="1.6.-.-" evidence="4"/>
<dbReference type="GO" id="GO:0016651">
    <property type="term" value="F:oxidoreductase activity, acting on NAD(P)H"/>
    <property type="evidence" value="ECO:0007669"/>
    <property type="project" value="InterPro"/>
</dbReference>
<dbReference type="NCBIfam" id="NF004730">
    <property type="entry name" value="PRK06074.1-1"/>
    <property type="match status" value="1"/>
</dbReference>
<comment type="caution">
    <text evidence="4">The sequence shown here is derived from an EMBL/GenBank/DDBJ whole genome shotgun (WGS) entry which is preliminary data.</text>
</comment>
<reference evidence="4" key="1">
    <citation type="submission" date="2013-08" db="EMBL/GenBank/DDBJ databases">
        <authorList>
            <person name="Mendez C."/>
            <person name="Richter M."/>
            <person name="Ferrer M."/>
            <person name="Sanchez J."/>
        </authorList>
    </citation>
    <scope>NUCLEOTIDE SEQUENCE</scope>
</reference>
<dbReference type="EMBL" id="AUZX01006985">
    <property type="protein sequence ID" value="EQD61174.1"/>
    <property type="molecule type" value="Genomic_DNA"/>
</dbReference>
<dbReference type="AlphaFoldDB" id="T1C7A5"/>
<sequence>MEQTTDQPAAAGAGIEALAHTIEGLVRGVTRLPSPAHELAYRVEPARLLEVCRALRDTPELRFEMLMDVAGVDFLQFGREDWLTTGATRSGFSRAREMNAPPDPDMAGRFAVVYQLLSITHNARLRLRVVCPDTREPIVDSLVEIWPGANWFEREAFDLFGILFRGHPDLRRILTDYGFIGHPFRKDFPLIGNVETRYDPEKKRVVYEPVSIVPRVLAPKVIRHDNRYEPALTAPEFAPLDGSKLSDNRGR</sequence>
<dbReference type="InterPro" id="IPR010218">
    <property type="entry name" value="NADH_DH_suC"/>
</dbReference>
<dbReference type="PANTHER" id="PTHR10884">
    <property type="entry name" value="NADH DEHYDROGENASE UBIQUINONE IRON-SULFUR PROTEIN 3"/>
    <property type="match status" value="1"/>
</dbReference>
<dbReference type="InterPro" id="IPR037232">
    <property type="entry name" value="NADH_quin_OxRdtase_su_C/D-like"/>
</dbReference>
<dbReference type="PANTHER" id="PTHR10884:SF14">
    <property type="entry name" value="NADH DEHYDROGENASE [UBIQUINONE] IRON-SULFUR PROTEIN 3, MITOCHONDRIAL"/>
    <property type="match status" value="1"/>
</dbReference>
<evidence type="ECO:0000256" key="1">
    <source>
        <dbReference type="ARBA" id="ARBA00007569"/>
    </source>
</evidence>
<feature type="non-terminal residue" evidence="4">
    <location>
        <position position="251"/>
    </location>
</feature>
<dbReference type="PROSITE" id="PS00542">
    <property type="entry name" value="COMPLEX1_30K"/>
    <property type="match status" value="1"/>
</dbReference>
<dbReference type="Gene3D" id="3.30.460.80">
    <property type="entry name" value="NADH:ubiquinone oxidoreductase, 30kDa subunit"/>
    <property type="match status" value="1"/>
</dbReference>
<name>T1C7A5_9ZZZZ</name>
<evidence type="ECO:0000313" key="4">
    <source>
        <dbReference type="EMBL" id="EQD61174.1"/>
    </source>
</evidence>
<dbReference type="SUPFAM" id="SSF143243">
    <property type="entry name" value="Nqo5-like"/>
    <property type="match status" value="1"/>
</dbReference>